<dbReference type="Gene3D" id="3.30.160.60">
    <property type="entry name" value="Classic Zinc Finger"/>
    <property type="match status" value="1"/>
</dbReference>
<reference evidence="2" key="1">
    <citation type="submission" date="2020-11" db="EMBL/GenBank/DDBJ databases">
        <authorList>
            <person name="Tran Van P."/>
        </authorList>
    </citation>
    <scope>NUCLEOTIDE SEQUENCE</scope>
</reference>
<feature type="domain" description="E3 ubiquitin-protein ligase RNF220 middle" evidence="1">
    <location>
        <begin position="4"/>
        <end position="97"/>
    </location>
</feature>
<dbReference type="EMBL" id="OA565929">
    <property type="protein sequence ID" value="CAD7197961.1"/>
    <property type="molecule type" value="Genomic_DNA"/>
</dbReference>
<gene>
    <name evidence="2" type="ORF">TDIB3V08_LOCUS4252</name>
</gene>
<proteinExistence type="predicted"/>
<dbReference type="AlphaFoldDB" id="A0A7R8VHU1"/>
<dbReference type="GO" id="GO:0061630">
    <property type="term" value="F:ubiquitin protein ligase activity"/>
    <property type="evidence" value="ECO:0007669"/>
    <property type="project" value="TreeGrafter"/>
</dbReference>
<dbReference type="PANTHER" id="PTHR13459">
    <property type="entry name" value="E3 UBIQUITIN-PROTEIN LIGASE RNF220 ISOFORM X1"/>
    <property type="match status" value="1"/>
</dbReference>
<protein>
    <recommendedName>
        <fullName evidence="1">E3 ubiquitin-protein ligase RNF220 middle domain-containing protein</fullName>
    </recommendedName>
</protein>
<name>A0A7R8VHU1_TIMDO</name>
<dbReference type="InterPro" id="IPR052443">
    <property type="entry name" value="E3_ubiq-ligase_RNF220-like"/>
</dbReference>
<organism evidence="2">
    <name type="scientific">Timema douglasi</name>
    <name type="common">Walking stick</name>
    <dbReference type="NCBI Taxonomy" id="61478"/>
    <lineage>
        <taxon>Eukaryota</taxon>
        <taxon>Metazoa</taxon>
        <taxon>Ecdysozoa</taxon>
        <taxon>Arthropoda</taxon>
        <taxon>Hexapoda</taxon>
        <taxon>Insecta</taxon>
        <taxon>Pterygota</taxon>
        <taxon>Neoptera</taxon>
        <taxon>Polyneoptera</taxon>
        <taxon>Phasmatodea</taxon>
        <taxon>Timematodea</taxon>
        <taxon>Timematoidea</taxon>
        <taxon>Timematidae</taxon>
        <taxon>Timema</taxon>
    </lineage>
</organism>
<dbReference type="InterPro" id="IPR031824">
    <property type="entry name" value="RNF220_mid"/>
</dbReference>
<evidence type="ECO:0000259" key="1">
    <source>
        <dbReference type="Pfam" id="PF15926"/>
    </source>
</evidence>
<dbReference type="PANTHER" id="PTHR13459:SF1">
    <property type="entry name" value="E3 UBIQUITIN-PROTEIN LIGASE RNF220 ISOFORM X1"/>
    <property type="match status" value="1"/>
</dbReference>
<dbReference type="GO" id="GO:0016567">
    <property type="term" value="P:protein ubiquitination"/>
    <property type="evidence" value="ECO:0007669"/>
    <property type="project" value="TreeGrafter"/>
</dbReference>
<evidence type="ECO:0000313" key="2">
    <source>
        <dbReference type="EMBL" id="CAD7197961.1"/>
    </source>
</evidence>
<accession>A0A7R8VHU1</accession>
<sequence>MASSTYQRIKANRQSRLRIKNRKRKVDEATCPVCNERVQGSVEDLNCHVEMCLRKHGGAPEEDENVDVEGDVEMYEDFEWAGQRRIRATSLLMGGFMDLSELSFSNKTGLPTLGNSALESLSPIISVPVRSTEGGFLLTLYKQWLRPILDYACTTWIHLADTCLRRTQTFQNRCLRLIVDAPYYVRNVTLHRNQGPLFKATQSFYNRFPGPTIHPAQGLVKYIIDPGGCH</sequence>
<dbReference type="Pfam" id="PF15926">
    <property type="entry name" value="RNF220"/>
    <property type="match status" value="1"/>
</dbReference>